<evidence type="ECO:0000313" key="3">
    <source>
        <dbReference type="EMBL" id="TLM79316.1"/>
    </source>
</evidence>
<dbReference type="GO" id="GO:0016787">
    <property type="term" value="F:hydrolase activity"/>
    <property type="evidence" value="ECO:0007669"/>
    <property type="project" value="UniProtKB-KW"/>
</dbReference>
<evidence type="ECO:0000313" key="4">
    <source>
        <dbReference type="Proteomes" id="UP000306791"/>
    </source>
</evidence>
<dbReference type="RefSeq" id="WP_138234487.1">
    <property type="nucleotide sequence ID" value="NZ_CP185860.1"/>
</dbReference>
<dbReference type="PANTHER" id="PTHR22946:SF9">
    <property type="entry name" value="POLYKETIDE TRANSFERASE AF380"/>
    <property type="match status" value="1"/>
</dbReference>
<protein>
    <submittedName>
        <fullName evidence="3">Alpha/beta hydrolase</fullName>
    </submittedName>
</protein>
<dbReference type="SUPFAM" id="SSF53474">
    <property type="entry name" value="alpha/beta-Hydrolases"/>
    <property type="match status" value="1"/>
</dbReference>
<sequence length="271" mass="29063">MSDAGSGRNRRHKVTFPNARGERLAGILETPAGSPLGFALFAPCFTCGKDVLAASRICRRLADHGIASLRFDFTGLGDSEGDFSDTNFSSNVADLESAASFLRDEYQPACLLIGHSLGGAAVLAAAASVPEAKAIVTIAAPADPEHVLKQFSCALDTIQSEGRAEVKLSGRPFIIRKQFVDDVESIVEGYIHRLGRPLLIYHSPVDQVVSIDEAADIYNRALHPKSFISLDRADHLLTRREDAVYVADTLAAWAAPYLEALPAATGSEEEP</sequence>
<dbReference type="PANTHER" id="PTHR22946">
    <property type="entry name" value="DIENELACTONE HYDROLASE DOMAIN-CONTAINING PROTEIN-RELATED"/>
    <property type="match status" value="1"/>
</dbReference>
<name>A0ABY2ULK5_9GAMM</name>
<proteinExistence type="predicted"/>
<gene>
    <name evidence="3" type="ORF">FDY93_04260</name>
</gene>
<evidence type="ECO:0000259" key="2">
    <source>
        <dbReference type="Pfam" id="PF12146"/>
    </source>
</evidence>
<dbReference type="Pfam" id="PF12146">
    <property type="entry name" value="Hydrolase_4"/>
    <property type="match status" value="1"/>
</dbReference>
<organism evidence="3 4">
    <name type="scientific">Microbulbifer harenosus</name>
    <dbReference type="NCBI Taxonomy" id="2576840"/>
    <lineage>
        <taxon>Bacteria</taxon>
        <taxon>Pseudomonadati</taxon>
        <taxon>Pseudomonadota</taxon>
        <taxon>Gammaproteobacteria</taxon>
        <taxon>Cellvibrionales</taxon>
        <taxon>Microbulbiferaceae</taxon>
        <taxon>Microbulbifer</taxon>
    </lineage>
</organism>
<comment type="caution">
    <text evidence="3">The sequence shown here is derived from an EMBL/GenBank/DDBJ whole genome shotgun (WGS) entry which is preliminary data.</text>
</comment>
<dbReference type="Gene3D" id="3.40.50.1820">
    <property type="entry name" value="alpha/beta hydrolase"/>
    <property type="match status" value="1"/>
</dbReference>
<reference evidence="3 4" key="1">
    <citation type="submission" date="2019-05" db="EMBL/GenBank/DDBJ databases">
        <title>Microbulbifer harenosus sp. nov., an alginate-degrading bacterium isolated from coastal sand.</title>
        <authorList>
            <person name="Huang H."/>
            <person name="Mo K."/>
            <person name="Bao S."/>
        </authorList>
    </citation>
    <scope>NUCLEOTIDE SEQUENCE [LARGE SCALE GENOMIC DNA]</scope>
    <source>
        <strain evidence="3 4">HB161719</strain>
    </source>
</reference>
<dbReference type="EMBL" id="VANI01000004">
    <property type="protein sequence ID" value="TLM79316.1"/>
    <property type="molecule type" value="Genomic_DNA"/>
</dbReference>
<dbReference type="InterPro" id="IPR022742">
    <property type="entry name" value="Hydrolase_4"/>
</dbReference>
<feature type="domain" description="Serine aminopeptidase S33" evidence="2">
    <location>
        <begin position="55"/>
        <end position="145"/>
    </location>
</feature>
<keyword evidence="4" id="KW-1185">Reference proteome</keyword>
<dbReference type="InterPro" id="IPR050261">
    <property type="entry name" value="FrsA_esterase"/>
</dbReference>
<dbReference type="InterPro" id="IPR029058">
    <property type="entry name" value="AB_hydrolase_fold"/>
</dbReference>
<dbReference type="Proteomes" id="UP000306791">
    <property type="component" value="Unassembled WGS sequence"/>
</dbReference>
<evidence type="ECO:0000256" key="1">
    <source>
        <dbReference type="ARBA" id="ARBA00022801"/>
    </source>
</evidence>
<keyword evidence="1 3" id="KW-0378">Hydrolase</keyword>
<accession>A0ABY2ULK5</accession>